<dbReference type="PROSITE" id="PS00518">
    <property type="entry name" value="ZF_RING_1"/>
    <property type="match status" value="1"/>
</dbReference>
<comment type="caution">
    <text evidence="10">The sequence shown here is derived from an EMBL/GenBank/DDBJ whole genome shotgun (WGS) entry which is preliminary data.</text>
</comment>
<dbReference type="EMBL" id="JAAVVJ010000002">
    <property type="protein sequence ID" value="KAF7228571.1"/>
    <property type="molecule type" value="Genomic_DNA"/>
</dbReference>
<evidence type="ECO:0000256" key="4">
    <source>
        <dbReference type="ARBA" id="ARBA00023254"/>
    </source>
</evidence>
<reference evidence="10" key="1">
    <citation type="submission" date="2020-03" db="EMBL/GenBank/DDBJ databases">
        <title>Intra-Species Differences in Population Size shape Life History and Genome Evolution.</title>
        <authorList>
            <person name="Willemsen D."/>
            <person name="Cui R."/>
            <person name="Valenzano D.R."/>
        </authorList>
    </citation>
    <scope>NUCLEOTIDE SEQUENCE</scope>
    <source>
        <strain evidence="10">GRZ</strain>
        <tissue evidence="10">Whole</tissue>
    </source>
</reference>
<proteinExistence type="predicted"/>
<dbReference type="Proteomes" id="UP000822369">
    <property type="component" value="Chromosome 2"/>
</dbReference>
<dbReference type="GO" id="GO:0007129">
    <property type="term" value="P:homologous chromosome pairing at meiosis"/>
    <property type="evidence" value="ECO:0007669"/>
    <property type="project" value="TreeGrafter"/>
</dbReference>
<keyword evidence="3" id="KW-0862">Zinc</keyword>
<dbReference type="PROSITE" id="PS50089">
    <property type="entry name" value="ZF_RING_2"/>
    <property type="match status" value="1"/>
</dbReference>
<evidence type="ECO:0000256" key="7">
    <source>
        <dbReference type="SAM" id="MobiDB-lite"/>
    </source>
</evidence>
<dbReference type="RefSeq" id="XP_015805737.1">
    <property type="nucleotide sequence ID" value="XM_015950251.3"/>
</dbReference>
<keyword evidence="4" id="KW-0469">Meiosis</keyword>
<dbReference type="RefSeq" id="XP_015805745.1">
    <property type="nucleotide sequence ID" value="XM_015950259.3"/>
</dbReference>
<dbReference type="GeneID" id="107379479"/>
<dbReference type="InterPro" id="IPR042123">
    <property type="entry name" value="Zip3/RNF212-like"/>
</dbReference>
<sequence length="279" mass="31176">MSFWICCNSCFSSPSADHKLAVSTCGHVICNVCYQKGKQGICLICSTQCQVSPLCEKSSSDVKALFSEFSTLASKNSTEINKVIAFQARHQKRLLSYYQQRNEKLEETCVQMKQEMQRMTNKLNEQRAYIAKLEDSLQQQCAKSSSVSKISLHPRTPQGQMSVQIPFDSPVPLSRHLPASNISESMEVDERSLFRKPNSAGRLSIIKPPMGRMDTTSHRSSSQNLSTTHSAQSATISRFQGTPLTSELSNTQSSVWRSPIFKPPSTFRHSMPSMVFPPP</sequence>
<dbReference type="CTD" id="285498"/>
<dbReference type="Pfam" id="PF14634">
    <property type="entry name" value="zf-RING_5"/>
    <property type="match status" value="1"/>
</dbReference>
<dbReference type="EMBL" id="JAAVVJ010000002">
    <property type="protein sequence ID" value="KAF7228573.1"/>
    <property type="molecule type" value="Genomic_DNA"/>
</dbReference>
<dbReference type="GO" id="GO:0008270">
    <property type="term" value="F:zinc ion binding"/>
    <property type="evidence" value="ECO:0007669"/>
    <property type="project" value="UniProtKB-KW"/>
</dbReference>
<organism evidence="10 11">
    <name type="scientific">Nothobranchius furzeri</name>
    <name type="common">Turquoise killifish</name>
    <dbReference type="NCBI Taxonomy" id="105023"/>
    <lineage>
        <taxon>Eukaryota</taxon>
        <taxon>Metazoa</taxon>
        <taxon>Chordata</taxon>
        <taxon>Craniata</taxon>
        <taxon>Vertebrata</taxon>
        <taxon>Euteleostomi</taxon>
        <taxon>Actinopterygii</taxon>
        <taxon>Neopterygii</taxon>
        <taxon>Teleostei</taxon>
        <taxon>Neoteleostei</taxon>
        <taxon>Acanthomorphata</taxon>
        <taxon>Ovalentaria</taxon>
        <taxon>Atherinomorphae</taxon>
        <taxon>Cyprinodontiformes</taxon>
        <taxon>Nothobranchiidae</taxon>
        <taxon>Nothobranchius</taxon>
    </lineage>
</organism>
<name>A0A9D2YZA7_NOTFU</name>
<dbReference type="InterPro" id="IPR001841">
    <property type="entry name" value="Znf_RING"/>
</dbReference>
<dbReference type="InterPro" id="IPR017907">
    <property type="entry name" value="Znf_RING_CS"/>
</dbReference>
<evidence type="ECO:0000313" key="11">
    <source>
        <dbReference type="Proteomes" id="UP000822369"/>
    </source>
</evidence>
<evidence type="ECO:0000256" key="3">
    <source>
        <dbReference type="ARBA" id="ARBA00022833"/>
    </source>
</evidence>
<dbReference type="GO" id="GO:0000795">
    <property type="term" value="C:synaptonemal complex"/>
    <property type="evidence" value="ECO:0007669"/>
    <property type="project" value="InterPro"/>
</dbReference>
<evidence type="ECO:0000313" key="9">
    <source>
        <dbReference type="EMBL" id="KAF7228571.1"/>
    </source>
</evidence>
<dbReference type="OrthoDB" id="2535391at2759"/>
<keyword evidence="2 5" id="KW-0863">Zinc-finger</keyword>
<protein>
    <submittedName>
        <fullName evidence="9">Transcript variant X1</fullName>
    </submittedName>
    <submittedName>
        <fullName evidence="10">Transcript variant X2</fullName>
    </submittedName>
</protein>
<keyword evidence="1" id="KW-0479">Metal-binding</keyword>
<feature type="domain" description="RING-type" evidence="8">
    <location>
        <begin position="7"/>
        <end position="46"/>
    </location>
</feature>
<dbReference type="AlphaFoldDB" id="A0A9D2YZA7"/>
<evidence type="ECO:0000256" key="2">
    <source>
        <dbReference type="ARBA" id="ARBA00022771"/>
    </source>
</evidence>
<dbReference type="GO" id="GO:0007131">
    <property type="term" value="P:reciprocal meiotic recombination"/>
    <property type="evidence" value="ECO:0007669"/>
    <property type="project" value="InterPro"/>
</dbReference>
<feature type="compositionally biased region" description="Polar residues" evidence="7">
    <location>
        <begin position="218"/>
        <end position="251"/>
    </location>
</feature>
<dbReference type="GO" id="GO:0019789">
    <property type="term" value="F:SUMO transferase activity"/>
    <property type="evidence" value="ECO:0007669"/>
    <property type="project" value="InterPro"/>
</dbReference>
<dbReference type="PANTHER" id="PTHR22663">
    <property type="entry name" value="RING FINGER PROTEIN NARYA-RELATED"/>
    <property type="match status" value="1"/>
</dbReference>
<feature type="coiled-coil region" evidence="6">
    <location>
        <begin position="95"/>
        <end position="136"/>
    </location>
</feature>
<evidence type="ECO:0000256" key="6">
    <source>
        <dbReference type="SAM" id="Coils"/>
    </source>
</evidence>
<dbReference type="KEGG" id="nfu:107379479"/>
<evidence type="ECO:0000256" key="1">
    <source>
        <dbReference type="ARBA" id="ARBA00022723"/>
    </source>
</evidence>
<accession>A0A9D2YZA7</accession>
<gene>
    <name evidence="10" type="primary">rnf212</name>
    <name evidence="10" type="ORF">G4P62_000556</name>
</gene>
<evidence type="ECO:0000313" key="10">
    <source>
        <dbReference type="EMBL" id="KAF7228573.1"/>
    </source>
</evidence>
<dbReference type="GO" id="GO:0016925">
    <property type="term" value="P:protein sumoylation"/>
    <property type="evidence" value="ECO:0007669"/>
    <property type="project" value="TreeGrafter"/>
</dbReference>
<dbReference type="PANTHER" id="PTHR22663:SF21">
    <property type="entry name" value="E3 SUMO-PROTEIN LIGASE RNF212-RELATED"/>
    <property type="match status" value="1"/>
</dbReference>
<evidence type="ECO:0000259" key="8">
    <source>
        <dbReference type="PROSITE" id="PS50089"/>
    </source>
</evidence>
<feature type="region of interest" description="Disordered" evidence="7">
    <location>
        <begin position="201"/>
        <end position="251"/>
    </location>
</feature>
<evidence type="ECO:0000256" key="5">
    <source>
        <dbReference type="PROSITE-ProRule" id="PRU00175"/>
    </source>
</evidence>
<keyword evidence="6" id="KW-0175">Coiled coil</keyword>